<dbReference type="SUPFAM" id="SSF50985">
    <property type="entry name" value="RCC1/BLIP-II"/>
    <property type="match status" value="1"/>
</dbReference>
<dbReference type="InterPro" id="IPR000408">
    <property type="entry name" value="Reg_chr_condens"/>
</dbReference>
<proteinExistence type="predicted"/>
<dbReference type="EMBL" id="JAINDJ010000002">
    <property type="protein sequence ID" value="KAG9459635.1"/>
    <property type="molecule type" value="Genomic_DNA"/>
</dbReference>
<reference evidence="3 4" key="1">
    <citation type="submission" date="2021-07" db="EMBL/GenBank/DDBJ databases">
        <title>The Aristolochia fimbriata genome: insights into angiosperm evolution, floral development and chemical biosynthesis.</title>
        <authorList>
            <person name="Jiao Y."/>
        </authorList>
    </citation>
    <scope>NUCLEOTIDE SEQUENCE [LARGE SCALE GENOMIC DNA]</scope>
    <source>
        <strain evidence="3">IBCAS-2021</strain>
        <tissue evidence="3">Leaf</tissue>
    </source>
</reference>
<dbReference type="InterPro" id="IPR009091">
    <property type="entry name" value="RCC1/BLIP-II"/>
</dbReference>
<evidence type="ECO:0000313" key="3">
    <source>
        <dbReference type="EMBL" id="KAG9459635.1"/>
    </source>
</evidence>
<accession>A0AAV7FEK6</accession>
<keyword evidence="4" id="KW-1185">Reference proteome</keyword>
<evidence type="ECO:0000256" key="1">
    <source>
        <dbReference type="ARBA" id="ARBA00022737"/>
    </source>
</evidence>
<evidence type="ECO:0000256" key="2">
    <source>
        <dbReference type="PROSITE-ProRule" id="PRU00235"/>
    </source>
</evidence>
<organism evidence="3 4">
    <name type="scientific">Aristolochia fimbriata</name>
    <name type="common">White veined hardy Dutchman's pipe vine</name>
    <dbReference type="NCBI Taxonomy" id="158543"/>
    <lineage>
        <taxon>Eukaryota</taxon>
        <taxon>Viridiplantae</taxon>
        <taxon>Streptophyta</taxon>
        <taxon>Embryophyta</taxon>
        <taxon>Tracheophyta</taxon>
        <taxon>Spermatophyta</taxon>
        <taxon>Magnoliopsida</taxon>
        <taxon>Magnoliidae</taxon>
        <taxon>Piperales</taxon>
        <taxon>Aristolochiaceae</taxon>
        <taxon>Aristolochia</taxon>
    </lineage>
</organism>
<dbReference type="PANTHER" id="PTHR22870">
    <property type="entry name" value="REGULATOR OF CHROMOSOME CONDENSATION"/>
    <property type="match status" value="1"/>
</dbReference>
<feature type="repeat" description="RCC1" evidence="2">
    <location>
        <begin position="144"/>
        <end position="198"/>
    </location>
</feature>
<dbReference type="Pfam" id="PF00415">
    <property type="entry name" value="RCC1"/>
    <property type="match status" value="2"/>
</dbReference>
<sequence>MDDQNEQIQAIFQKYLDKDEAEGWLVGLKALISRGHQCKWITESSSDGVSSDAISPRTYTRRSSSLSFSFGSVNSLHRDGGDSVRGHSPYESLLRMFWTKPSLICCWWVVHSILSGSSDSMNGHMKGYGCFKNGKHAALATKQGEIFSWGEEAGDWLGHGVDCDVSHPKLIDALANKNVLGTVRVACGVWHAAAVVEVMVCTPSSSNCSSGKLFTWGDGERRRLWHGDKEPKLVPSCVAVLAEPNFCRVASGHSLTVALTTSGHVYTMGSAVYVLTSITEVYTWGKGANACLHVARQIK</sequence>
<comment type="caution">
    <text evidence="3">The sequence shown here is derived from an EMBL/GenBank/DDBJ whole genome shotgun (WGS) entry which is preliminary data.</text>
</comment>
<evidence type="ECO:0000313" key="4">
    <source>
        <dbReference type="Proteomes" id="UP000825729"/>
    </source>
</evidence>
<dbReference type="AlphaFoldDB" id="A0AAV7FEK6"/>
<dbReference type="Gene3D" id="2.130.10.30">
    <property type="entry name" value="Regulator of chromosome condensation 1/beta-lactamase-inhibitor protein II"/>
    <property type="match status" value="1"/>
</dbReference>
<protein>
    <submittedName>
        <fullName evidence="3">Uncharacterized protein</fullName>
    </submittedName>
</protein>
<name>A0AAV7FEK6_ARIFI</name>
<feature type="repeat" description="RCC1" evidence="2">
    <location>
        <begin position="211"/>
        <end position="262"/>
    </location>
</feature>
<dbReference type="PANTHER" id="PTHR22870:SF437">
    <property type="entry name" value="REGULATOR OF CHROMOSOME CONDENSATION (RCC1) FAMILY WITH FYVE ZINC FINGER DOMAIN-CONTAINING PROTEIN"/>
    <property type="match status" value="1"/>
</dbReference>
<dbReference type="Proteomes" id="UP000825729">
    <property type="component" value="Unassembled WGS sequence"/>
</dbReference>
<gene>
    <name evidence="3" type="ORF">H6P81_004143</name>
</gene>
<dbReference type="PROSITE" id="PS50012">
    <property type="entry name" value="RCC1_3"/>
    <property type="match status" value="2"/>
</dbReference>
<keyword evidence="1" id="KW-0677">Repeat</keyword>
<dbReference type="InterPro" id="IPR051210">
    <property type="entry name" value="Ub_ligase/GEF_domain"/>
</dbReference>